<feature type="transmembrane region" description="Helical" evidence="1">
    <location>
        <begin position="18"/>
        <end position="37"/>
    </location>
</feature>
<reference evidence="2 3" key="1">
    <citation type="submission" date="2015-04" db="EMBL/GenBank/DDBJ databases">
        <title>Complete genome sequence of Schizopora paradoxa KUC8140, a cosmopolitan wood degrader in East Asia.</title>
        <authorList>
            <consortium name="DOE Joint Genome Institute"/>
            <person name="Min B."/>
            <person name="Park H."/>
            <person name="Jang Y."/>
            <person name="Kim J.-J."/>
            <person name="Kim K.H."/>
            <person name="Pangilinan J."/>
            <person name="Lipzen A."/>
            <person name="Riley R."/>
            <person name="Grigoriev I.V."/>
            <person name="Spatafora J.W."/>
            <person name="Choi I.-G."/>
        </authorList>
    </citation>
    <scope>NUCLEOTIDE SEQUENCE [LARGE SCALE GENOMIC DNA]</scope>
    <source>
        <strain evidence="2 3">KUC8140</strain>
    </source>
</reference>
<evidence type="ECO:0000256" key="1">
    <source>
        <dbReference type="SAM" id="Phobius"/>
    </source>
</evidence>
<evidence type="ECO:0000313" key="2">
    <source>
        <dbReference type="EMBL" id="KLO05500.1"/>
    </source>
</evidence>
<protein>
    <submittedName>
        <fullName evidence="2">Uncharacterized protein</fullName>
    </submittedName>
</protein>
<keyword evidence="3" id="KW-1185">Reference proteome</keyword>
<dbReference type="Proteomes" id="UP000053477">
    <property type="component" value="Unassembled WGS sequence"/>
</dbReference>
<organism evidence="2 3">
    <name type="scientific">Schizopora paradoxa</name>
    <dbReference type="NCBI Taxonomy" id="27342"/>
    <lineage>
        <taxon>Eukaryota</taxon>
        <taxon>Fungi</taxon>
        <taxon>Dikarya</taxon>
        <taxon>Basidiomycota</taxon>
        <taxon>Agaricomycotina</taxon>
        <taxon>Agaricomycetes</taxon>
        <taxon>Hymenochaetales</taxon>
        <taxon>Schizoporaceae</taxon>
        <taxon>Schizopora</taxon>
    </lineage>
</organism>
<feature type="transmembrane region" description="Helical" evidence="1">
    <location>
        <begin position="58"/>
        <end position="78"/>
    </location>
</feature>
<name>A0A0H2R149_9AGAM</name>
<dbReference type="InParanoid" id="A0A0H2R149"/>
<dbReference type="AlphaFoldDB" id="A0A0H2R149"/>
<dbReference type="EMBL" id="KQ086299">
    <property type="protein sequence ID" value="KLO05500.1"/>
    <property type="molecule type" value="Genomic_DNA"/>
</dbReference>
<gene>
    <name evidence="2" type="ORF">SCHPADRAFT_724131</name>
</gene>
<accession>A0A0H2R149</accession>
<keyword evidence="1" id="KW-0812">Transmembrane</keyword>
<dbReference type="STRING" id="27342.A0A0H2R149"/>
<proteinExistence type="predicted"/>
<evidence type="ECO:0000313" key="3">
    <source>
        <dbReference type="Proteomes" id="UP000053477"/>
    </source>
</evidence>
<keyword evidence="1" id="KW-1133">Transmembrane helix</keyword>
<sequence length="171" mass="18807">MRFCVPQLSTKLTGVQTSLGQILQSIFDTVVLVLILFKAWKCSGSGLITLITRQGLAYYILNVATYLTWTLMLLFAPAGSKQVMGGPALGFVCISINRLTLHLRSYSHEMDYGDVEMSKSLAFGTKRLARDRSSWLGASTLDVRDRRDFSIAGESANELRDGGDTGVRDTC</sequence>
<keyword evidence="1" id="KW-0472">Membrane</keyword>